<dbReference type="Pfam" id="PF16661">
    <property type="entry name" value="Lactamase_B_6"/>
    <property type="match status" value="1"/>
</dbReference>
<dbReference type="InParanoid" id="K3W6Y2"/>
<dbReference type="InterPro" id="IPR036866">
    <property type="entry name" value="RibonucZ/Hydroxyglut_hydro"/>
</dbReference>
<dbReference type="Gene3D" id="3.40.50.10890">
    <property type="match status" value="1"/>
</dbReference>
<dbReference type="Pfam" id="PF10996">
    <property type="entry name" value="Beta-Casp"/>
    <property type="match status" value="1"/>
</dbReference>
<dbReference type="EnsemblProtists" id="PYU1_T000723">
    <property type="protein sequence ID" value="PYU1_T000723"/>
    <property type="gene ID" value="PYU1_G000723"/>
</dbReference>
<dbReference type="SMART" id="SM01027">
    <property type="entry name" value="Beta-Casp"/>
    <property type="match status" value="1"/>
</dbReference>
<evidence type="ECO:0000259" key="3">
    <source>
        <dbReference type="SMART" id="SM01027"/>
    </source>
</evidence>
<keyword evidence="1" id="KW-0378">Hydrolase</keyword>
<evidence type="ECO:0000313" key="5">
    <source>
        <dbReference type="Proteomes" id="UP000019132"/>
    </source>
</evidence>
<sequence>MSVTLERIGHGAAFVLHDSATATTLLLSCGEAKEPHELVSGTAAADVPGKATDDGTGDESAGSVDDSSSAAGVAGSGPLPRNVRRYARELQELMKREGDAALTAVLIPDYRPEACFMLPFLTEKSTFCTGANKEKTPLYDAADIPTAFQKTRAIALKACITVNDHLKITAFHSGHVAGGCAFYIEIGTTTVLYAPAFNLGGGRVLLPAQIPRLEPSAMITCSSFAVTVSETRTSMERDLVRVVHECVSSQGKVVIPVYHLGFFHELMAILLAYWRQMKLKIPIYVSDTAMTYPSRFTPLVRRTFAGEFQAALQQREDSATAYPQIDPFDWKRLTAPNHPFVLFTGPASIAHGDSCRAIKACATDPKNLIVLSEYCTPGTVNYSLYADPQRAEASKRLGITLSCGVHYFPCSDEVDAKSIVTLVTRVAPRHVLLDSVMPEDLEFVKTHVSNHVKANGDNASDDDSVCISAISATGDATQVYASRDIPLRIHRSMFSNPSDVQGLLIAEAKRKLLLVSTGTGARRLKKKRHALQFALSWKKEPEPTSSSLNQSSMRGGSKKKSAPSASALSFLLSAAVESADEDDEDNQNDLDDAPPPPPLANVKELIAALDTSFRKWLHDVPIERQDEDRWLKIRSVGVSASPEWEVHLEWSYEDEELAGRVLGLAKQVINAEYGRMQQQQQEQ</sequence>
<dbReference type="GO" id="GO:0005634">
    <property type="term" value="C:nucleus"/>
    <property type="evidence" value="ECO:0007669"/>
    <property type="project" value="TreeGrafter"/>
</dbReference>
<dbReference type="AlphaFoldDB" id="K3W6Y2"/>
<proteinExistence type="predicted"/>
<reference evidence="5" key="1">
    <citation type="journal article" date="2010" name="Genome Biol.">
        <title>Genome sequence of the necrotrophic plant pathogen Pythium ultimum reveals original pathogenicity mechanisms and effector repertoire.</title>
        <authorList>
            <person name="Levesque C.A."/>
            <person name="Brouwer H."/>
            <person name="Cano L."/>
            <person name="Hamilton J.P."/>
            <person name="Holt C."/>
            <person name="Huitema E."/>
            <person name="Raffaele S."/>
            <person name="Robideau G.P."/>
            <person name="Thines M."/>
            <person name="Win J."/>
            <person name="Zerillo M.M."/>
            <person name="Beakes G.W."/>
            <person name="Boore J.L."/>
            <person name="Busam D."/>
            <person name="Dumas B."/>
            <person name="Ferriera S."/>
            <person name="Fuerstenberg S.I."/>
            <person name="Gachon C.M."/>
            <person name="Gaulin E."/>
            <person name="Govers F."/>
            <person name="Grenville-Briggs L."/>
            <person name="Horner N."/>
            <person name="Hostetler J."/>
            <person name="Jiang R.H."/>
            <person name="Johnson J."/>
            <person name="Krajaejun T."/>
            <person name="Lin H."/>
            <person name="Meijer H.J."/>
            <person name="Moore B."/>
            <person name="Morris P."/>
            <person name="Phuntmart V."/>
            <person name="Puiu D."/>
            <person name="Shetty J."/>
            <person name="Stajich J.E."/>
            <person name="Tripathy S."/>
            <person name="Wawra S."/>
            <person name="van West P."/>
            <person name="Whitty B.R."/>
            <person name="Coutinho P.M."/>
            <person name="Henrissat B."/>
            <person name="Martin F."/>
            <person name="Thomas P.D."/>
            <person name="Tyler B.M."/>
            <person name="De Vries R.P."/>
            <person name="Kamoun S."/>
            <person name="Yandell M."/>
            <person name="Tisserat N."/>
            <person name="Buell C.R."/>
        </authorList>
    </citation>
    <scope>NUCLEOTIDE SEQUENCE</scope>
    <source>
        <strain evidence="5">DAOM:BR144</strain>
    </source>
</reference>
<dbReference type="InterPro" id="IPR050698">
    <property type="entry name" value="MBL"/>
</dbReference>
<dbReference type="GO" id="GO:0016787">
    <property type="term" value="F:hydrolase activity"/>
    <property type="evidence" value="ECO:0007669"/>
    <property type="project" value="UniProtKB-KW"/>
</dbReference>
<dbReference type="EMBL" id="GL376620">
    <property type="status" value="NOT_ANNOTATED_CDS"/>
    <property type="molecule type" value="Genomic_DNA"/>
</dbReference>
<protein>
    <recommendedName>
        <fullName evidence="3">Beta-Casp domain-containing protein</fullName>
    </recommendedName>
</protein>
<dbReference type="Proteomes" id="UP000019132">
    <property type="component" value="Unassembled WGS sequence"/>
</dbReference>
<dbReference type="PROSITE" id="PS51257">
    <property type="entry name" value="PROKAR_LIPOPROTEIN"/>
    <property type="match status" value="1"/>
</dbReference>
<evidence type="ECO:0000256" key="1">
    <source>
        <dbReference type="ARBA" id="ARBA00022801"/>
    </source>
</evidence>
<evidence type="ECO:0000313" key="4">
    <source>
        <dbReference type="EnsemblProtists" id="PYU1_T000723"/>
    </source>
</evidence>
<evidence type="ECO:0000256" key="2">
    <source>
        <dbReference type="SAM" id="MobiDB-lite"/>
    </source>
</evidence>
<dbReference type="STRING" id="431595.K3W6Y2"/>
<feature type="compositionally biased region" description="Low complexity" evidence="2">
    <location>
        <begin position="60"/>
        <end position="77"/>
    </location>
</feature>
<dbReference type="InterPro" id="IPR022712">
    <property type="entry name" value="Beta_Casp"/>
</dbReference>
<dbReference type="SUPFAM" id="SSF56281">
    <property type="entry name" value="Metallo-hydrolase/oxidoreductase"/>
    <property type="match status" value="1"/>
</dbReference>
<feature type="compositionally biased region" description="Polar residues" evidence="2">
    <location>
        <begin position="543"/>
        <end position="554"/>
    </location>
</feature>
<dbReference type="GO" id="GO:0004521">
    <property type="term" value="F:RNA endonuclease activity"/>
    <property type="evidence" value="ECO:0007669"/>
    <property type="project" value="TreeGrafter"/>
</dbReference>
<feature type="region of interest" description="Disordered" evidence="2">
    <location>
        <begin position="578"/>
        <end position="600"/>
    </location>
</feature>
<dbReference type="PANTHER" id="PTHR11203">
    <property type="entry name" value="CLEAVAGE AND POLYADENYLATION SPECIFICITY FACTOR FAMILY MEMBER"/>
    <property type="match status" value="1"/>
</dbReference>
<dbReference type="HOGENOM" id="CLU_009673_4_0_1"/>
<dbReference type="GO" id="GO:0016180">
    <property type="term" value="P:snRNA processing"/>
    <property type="evidence" value="ECO:0007669"/>
    <property type="project" value="TreeGrafter"/>
</dbReference>
<feature type="region of interest" description="Disordered" evidence="2">
    <location>
        <begin position="535"/>
        <end position="562"/>
    </location>
</feature>
<dbReference type="PANTHER" id="PTHR11203:SF37">
    <property type="entry name" value="INTEGRATOR COMPLEX SUBUNIT 11"/>
    <property type="match status" value="1"/>
</dbReference>
<reference evidence="4" key="3">
    <citation type="submission" date="2015-02" db="UniProtKB">
        <authorList>
            <consortium name="EnsemblProtists"/>
        </authorList>
    </citation>
    <scope>IDENTIFICATION</scope>
    <source>
        <strain evidence="4">DAOM BR144</strain>
    </source>
</reference>
<dbReference type="InterPro" id="IPR001279">
    <property type="entry name" value="Metallo-B-lactamas"/>
</dbReference>
<accession>K3W6Y2</accession>
<keyword evidence="5" id="KW-1185">Reference proteome</keyword>
<dbReference type="VEuPathDB" id="FungiDB:PYU1_G000723"/>
<feature type="compositionally biased region" description="Acidic residues" evidence="2">
    <location>
        <begin position="578"/>
        <end position="592"/>
    </location>
</feature>
<feature type="region of interest" description="Disordered" evidence="2">
    <location>
        <begin position="38"/>
        <end position="78"/>
    </location>
</feature>
<reference evidence="5" key="2">
    <citation type="submission" date="2010-04" db="EMBL/GenBank/DDBJ databases">
        <authorList>
            <person name="Buell R."/>
            <person name="Hamilton J."/>
            <person name="Hostetler J."/>
        </authorList>
    </citation>
    <scope>NUCLEOTIDE SEQUENCE [LARGE SCALE GENOMIC DNA]</scope>
    <source>
        <strain evidence="5">DAOM:BR144</strain>
    </source>
</reference>
<organism evidence="4 5">
    <name type="scientific">Globisporangium ultimum (strain ATCC 200006 / CBS 805.95 / DAOM BR144)</name>
    <name type="common">Pythium ultimum</name>
    <dbReference type="NCBI Taxonomy" id="431595"/>
    <lineage>
        <taxon>Eukaryota</taxon>
        <taxon>Sar</taxon>
        <taxon>Stramenopiles</taxon>
        <taxon>Oomycota</taxon>
        <taxon>Peronosporomycetes</taxon>
        <taxon>Pythiales</taxon>
        <taxon>Pythiaceae</taxon>
        <taxon>Globisporangium</taxon>
    </lineage>
</organism>
<name>K3W6Y2_GLOUD</name>
<dbReference type="eggNOG" id="KOG1136">
    <property type="taxonomic scope" value="Eukaryota"/>
</dbReference>
<feature type="domain" description="Beta-Casp" evidence="3">
    <location>
        <begin position="263"/>
        <end position="384"/>
    </location>
</feature>
<dbReference type="OMA" id="WTGCHGK"/>